<dbReference type="EC" id="2.4.-.-" evidence="5"/>
<evidence type="ECO:0000313" key="5">
    <source>
        <dbReference type="EMBL" id="MFD1344658.1"/>
    </source>
</evidence>
<evidence type="ECO:0000256" key="3">
    <source>
        <dbReference type="ARBA" id="ARBA00022679"/>
    </source>
</evidence>
<evidence type="ECO:0000256" key="2">
    <source>
        <dbReference type="ARBA" id="ARBA00022676"/>
    </source>
</evidence>
<keyword evidence="3 5" id="KW-0808">Transferase</keyword>
<accession>A0ABW3ZPS8</accession>
<dbReference type="InterPro" id="IPR029044">
    <property type="entry name" value="Nucleotide-diphossugar_trans"/>
</dbReference>
<protein>
    <submittedName>
        <fullName evidence="5">Glycosyltransferase</fullName>
        <ecNumber evidence="5">2.4.-.-</ecNumber>
    </submittedName>
</protein>
<feature type="domain" description="Glycosyltransferase 2-like" evidence="4">
    <location>
        <begin position="15"/>
        <end position="113"/>
    </location>
</feature>
<keyword evidence="2 5" id="KW-0328">Glycosyltransferase</keyword>
<evidence type="ECO:0000256" key="1">
    <source>
        <dbReference type="ARBA" id="ARBA00006739"/>
    </source>
</evidence>
<gene>
    <name evidence="5" type="ORF">ACFQ4E_19670</name>
</gene>
<keyword evidence="6" id="KW-1185">Reference proteome</keyword>
<dbReference type="GO" id="GO:0016757">
    <property type="term" value="F:glycosyltransferase activity"/>
    <property type="evidence" value="ECO:0007669"/>
    <property type="project" value="UniProtKB-KW"/>
</dbReference>
<reference evidence="6" key="1">
    <citation type="journal article" date="2019" name="Int. J. Syst. Evol. Microbiol.">
        <title>The Global Catalogue of Microorganisms (GCM) 10K type strain sequencing project: providing services to taxonomists for standard genome sequencing and annotation.</title>
        <authorList>
            <consortium name="The Broad Institute Genomics Platform"/>
            <consortium name="The Broad Institute Genome Sequencing Center for Infectious Disease"/>
            <person name="Wu L."/>
            <person name="Ma J."/>
        </authorList>
    </citation>
    <scope>NUCLEOTIDE SEQUENCE [LARGE SCALE GENOMIC DNA]</scope>
    <source>
        <strain evidence="6">CCUG 62953</strain>
    </source>
</reference>
<evidence type="ECO:0000313" key="6">
    <source>
        <dbReference type="Proteomes" id="UP001597135"/>
    </source>
</evidence>
<dbReference type="RefSeq" id="WP_386806235.1">
    <property type="nucleotide sequence ID" value="NZ_JBHTMU010000061.1"/>
</dbReference>
<dbReference type="Pfam" id="PF00535">
    <property type="entry name" value="Glycos_transf_2"/>
    <property type="match status" value="1"/>
</dbReference>
<dbReference type="InterPro" id="IPR001173">
    <property type="entry name" value="Glyco_trans_2-like"/>
</dbReference>
<dbReference type="Proteomes" id="UP001597135">
    <property type="component" value="Unassembled WGS sequence"/>
</dbReference>
<organism evidence="5 6">
    <name type="scientific">Litorisediminicola beolgyonensis</name>
    <dbReference type="NCBI Taxonomy" id="1173614"/>
    <lineage>
        <taxon>Bacteria</taxon>
        <taxon>Pseudomonadati</taxon>
        <taxon>Pseudomonadota</taxon>
        <taxon>Alphaproteobacteria</taxon>
        <taxon>Rhodobacterales</taxon>
        <taxon>Paracoccaceae</taxon>
        <taxon>Litorisediminicola</taxon>
    </lineage>
</organism>
<dbReference type="Gene3D" id="3.90.550.60">
    <property type="match status" value="1"/>
</dbReference>
<name>A0ABW3ZPS8_9RHOB</name>
<dbReference type="SUPFAM" id="SSF53448">
    <property type="entry name" value="Nucleotide-diphospho-sugar transferases"/>
    <property type="match status" value="1"/>
</dbReference>
<evidence type="ECO:0000259" key="4">
    <source>
        <dbReference type="Pfam" id="PF00535"/>
    </source>
</evidence>
<comment type="similarity">
    <text evidence="1">Belongs to the glycosyltransferase 2 family.</text>
</comment>
<dbReference type="PANTHER" id="PTHR43179:SF12">
    <property type="entry name" value="GALACTOFURANOSYLTRANSFERASE GLFT2"/>
    <property type="match status" value="1"/>
</dbReference>
<proteinExistence type="inferred from homology"/>
<dbReference type="PANTHER" id="PTHR43179">
    <property type="entry name" value="RHAMNOSYLTRANSFERASE WBBL"/>
    <property type="match status" value="1"/>
</dbReference>
<comment type="caution">
    <text evidence="5">The sequence shown here is derived from an EMBL/GenBank/DDBJ whole genome shotgun (WGS) entry which is preliminary data.</text>
</comment>
<sequence length="326" mass="36007">MNERARTGAGRLVAVVVTHNRPHQLRVTLARLLEAPEAELAAVVVVDNASSDGETGRVLDAMSGPRLDVFRSETNLGGAGGFEQGMRRAMAEHAPDWLVVMDDDARPEPGALAAFHACDLAGWEGVGAAVYCPDGSICDMNRPAFNPFRSARLFLRTAMGGGREAFHLGPEDYRGPERRVDILSFVGLFLSRAAVERVGYPDPGLFLYGDDLLYTLGLTEAGGRLKFAPGVRFEHDFTSHKGGVKRFVPLWKCYYHHRNLLMIYRRIAGPLFWPALLLILPKWLSKIRHYSGERRLFLRLIGAALRDGLAGRTGTDHATVVARFTR</sequence>
<dbReference type="EMBL" id="JBHTMU010000061">
    <property type="protein sequence ID" value="MFD1344658.1"/>
    <property type="molecule type" value="Genomic_DNA"/>
</dbReference>